<feature type="transmembrane region" description="Helical" evidence="6">
    <location>
        <begin position="239"/>
        <end position="256"/>
    </location>
</feature>
<dbReference type="Gramene" id="Zm00001eb083280_T001">
    <property type="protein sequence ID" value="Zm00001eb083280_P001"/>
    <property type="gene ID" value="Zm00001eb083280"/>
</dbReference>
<evidence type="ECO:0000256" key="3">
    <source>
        <dbReference type="ARBA" id="ARBA00022692"/>
    </source>
</evidence>
<evidence type="ECO:0000256" key="5">
    <source>
        <dbReference type="ARBA" id="ARBA00023136"/>
    </source>
</evidence>
<evidence type="ECO:0000313" key="8">
    <source>
        <dbReference type="Proteomes" id="UP000007305"/>
    </source>
</evidence>
<evidence type="ECO:0000256" key="4">
    <source>
        <dbReference type="ARBA" id="ARBA00022989"/>
    </source>
</evidence>
<comment type="similarity">
    <text evidence="2">Belongs to the UPF0496 family.</text>
</comment>
<dbReference type="GO" id="GO:0016020">
    <property type="term" value="C:membrane"/>
    <property type="evidence" value="ECO:0007669"/>
    <property type="project" value="UniProtKB-SubCell"/>
</dbReference>
<reference evidence="7" key="2">
    <citation type="submission" date="2019-07" db="EMBL/GenBank/DDBJ databases">
        <authorList>
            <person name="Seetharam A."/>
            <person name="Woodhouse M."/>
            <person name="Cannon E."/>
        </authorList>
    </citation>
    <scope>NUCLEOTIDE SEQUENCE [LARGE SCALE GENOMIC DNA]</scope>
    <source>
        <strain evidence="7">cv. B73</strain>
    </source>
</reference>
<organism evidence="7 8">
    <name type="scientific">Zea mays</name>
    <name type="common">Maize</name>
    <dbReference type="NCBI Taxonomy" id="4577"/>
    <lineage>
        <taxon>Eukaryota</taxon>
        <taxon>Viridiplantae</taxon>
        <taxon>Streptophyta</taxon>
        <taxon>Embryophyta</taxon>
        <taxon>Tracheophyta</taxon>
        <taxon>Spermatophyta</taxon>
        <taxon>Magnoliopsida</taxon>
        <taxon>Liliopsida</taxon>
        <taxon>Poales</taxon>
        <taxon>Poaceae</taxon>
        <taxon>PACMAD clade</taxon>
        <taxon>Panicoideae</taxon>
        <taxon>Andropogonodae</taxon>
        <taxon>Andropogoneae</taxon>
        <taxon>Tripsacinae</taxon>
        <taxon>Zea</taxon>
    </lineage>
</organism>
<dbReference type="Proteomes" id="UP000007305">
    <property type="component" value="Chromosome 2"/>
</dbReference>
<reference evidence="8" key="1">
    <citation type="submission" date="2015-12" db="EMBL/GenBank/DDBJ databases">
        <title>Update maize B73 reference genome by single molecule sequencing technologies.</title>
        <authorList>
            <consortium name="Maize Genome Sequencing Project"/>
            <person name="Ware D."/>
        </authorList>
    </citation>
    <scope>NUCLEOTIDE SEQUENCE [LARGE SCALE GENOMIC DNA]</scope>
    <source>
        <strain evidence="8">cv. B73</strain>
    </source>
</reference>
<evidence type="ECO:0000256" key="1">
    <source>
        <dbReference type="ARBA" id="ARBA00004370"/>
    </source>
</evidence>
<dbReference type="PANTHER" id="PTHR31113">
    <property type="entry name" value="UPF0496 PROTEIN 3-RELATED"/>
    <property type="match status" value="1"/>
</dbReference>
<comment type="subcellular location">
    <subcellularLocation>
        <location evidence="1">Membrane</location>
    </subcellularLocation>
</comment>
<reference evidence="7" key="3">
    <citation type="submission" date="2021-05" db="UniProtKB">
        <authorList>
            <consortium name="EnsemblPlants"/>
        </authorList>
    </citation>
    <scope>IDENTIFICATION</scope>
    <source>
        <strain evidence="7">cv. B73</strain>
    </source>
</reference>
<feature type="transmembrane region" description="Helical" evidence="6">
    <location>
        <begin position="262"/>
        <end position="282"/>
    </location>
</feature>
<protein>
    <submittedName>
        <fullName evidence="7">Uncharacterized protein</fullName>
    </submittedName>
</protein>
<keyword evidence="3 6" id="KW-0812">Transmembrane</keyword>
<dbReference type="Pfam" id="PF05055">
    <property type="entry name" value="DUF677"/>
    <property type="match status" value="1"/>
</dbReference>
<keyword evidence="5 6" id="KW-0472">Membrane</keyword>
<keyword evidence="4 6" id="KW-1133">Transmembrane helix</keyword>
<dbReference type="InterPro" id="IPR007749">
    <property type="entry name" value="DUF677"/>
</dbReference>
<evidence type="ECO:0000256" key="6">
    <source>
        <dbReference type="SAM" id="Phobius"/>
    </source>
</evidence>
<evidence type="ECO:0000256" key="2">
    <source>
        <dbReference type="ARBA" id="ARBA00009074"/>
    </source>
</evidence>
<name>A0A804MGB2_MAIZE</name>
<keyword evidence="8" id="KW-1185">Reference proteome</keyword>
<accession>A0A804MGB2</accession>
<dbReference type="InParanoid" id="A0A804MGB2"/>
<evidence type="ECO:0000313" key="7">
    <source>
        <dbReference type="EnsemblPlants" id="Zm00001eb083280_P001"/>
    </source>
</evidence>
<dbReference type="AlphaFoldDB" id="A0A804MGB2"/>
<sequence>MQARTRTRLKPPNPERACIYKAWIPLHSKPSKAAGRYSTTALRAALLAPPEEPRSSPSKDSYVHTYMAAVQAQEALHIEEEYNSMIRSQSNVCFLSKKQRSREMRALLEAQEDLTISPVLHNMMVHRRTSSEIELAMADYFDASVEALEMCRQLLQNIKDAQSNYQCMDSFVASISAAGCAGAPPALNFPYCRSNPFSTTTRSNLRSIHDRYFCVLQSIRSSHRRVGRKLKMVKAVKKLSRALLVVAGGAAAAAALGTGAHLLFFGLILIGTATAGALKTWIAPRGRGTKKPSGSKTMSSSLLRLHEQLDAAAKGTYVLGQDLDTVSNLVARLSDAIERDNAMARWCAERADEGSSVLEMANELRRSCSSSRSLTDELEEHVSMFLATIHRARLLVIREFSKKA</sequence>
<dbReference type="PANTHER" id="PTHR31113:SF24">
    <property type="match status" value="1"/>
</dbReference>
<proteinExistence type="inferred from homology"/>
<dbReference type="EnsemblPlants" id="Zm00001eb083280_T001">
    <property type="protein sequence ID" value="Zm00001eb083280_P001"/>
    <property type="gene ID" value="Zm00001eb083280"/>
</dbReference>